<accession>V5WGU1</accession>
<dbReference type="AlphaFoldDB" id="V5WGU1"/>
<proteinExistence type="predicted"/>
<dbReference type="HOGENOM" id="CLU_3122478_0_0_12"/>
<name>V5WGU1_9SPIO</name>
<organism evidence="1 2">
    <name type="scientific">Salinispira pacifica</name>
    <dbReference type="NCBI Taxonomy" id="1307761"/>
    <lineage>
        <taxon>Bacteria</taxon>
        <taxon>Pseudomonadati</taxon>
        <taxon>Spirochaetota</taxon>
        <taxon>Spirochaetia</taxon>
        <taxon>Spirochaetales</taxon>
        <taxon>Spirochaetaceae</taxon>
        <taxon>Salinispira</taxon>
    </lineage>
</organism>
<gene>
    <name evidence="1" type="ORF">L21SP2_1637</name>
</gene>
<dbReference type="Proteomes" id="UP000018680">
    <property type="component" value="Chromosome"/>
</dbReference>
<protein>
    <submittedName>
        <fullName evidence="1">Uncharacterized protein</fullName>
    </submittedName>
</protein>
<evidence type="ECO:0000313" key="2">
    <source>
        <dbReference type="Proteomes" id="UP000018680"/>
    </source>
</evidence>
<reference evidence="1 2" key="1">
    <citation type="journal article" date="2015" name="Stand. Genomic Sci.">
        <title>Complete genome sequence and description of Salinispira pacifica gen. nov., sp. nov., a novel spirochaete isolated form a hypersaline microbial mat.</title>
        <authorList>
            <person name="Ben Hania W."/>
            <person name="Joseph M."/>
            <person name="Schumann P."/>
            <person name="Bunk B."/>
            <person name="Fiebig A."/>
            <person name="Sproer C."/>
            <person name="Klenk H.P."/>
            <person name="Fardeau M.L."/>
            <person name="Spring S."/>
        </authorList>
    </citation>
    <scope>NUCLEOTIDE SEQUENCE [LARGE SCALE GENOMIC DNA]</scope>
    <source>
        <strain evidence="1 2">L21-RPul-D2</strain>
    </source>
</reference>
<sequence length="50" mass="5318">MASPYQNPAFLSIIAQATFGPYNVYIAGAGILVGGKKRGTIPDSKKYEGR</sequence>
<evidence type="ECO:0000313" key="1">
    <source>
        <dbReference type="EMBL" id="AHC15022.1"/>
    </source>
</evidence>
<dbReference type="KEGG" id="slr:L21SP2_1637"/>
<keyword evidence="2" id="KW-1185">Reference proteome</keyword>
<dbReference type="EMBL" id="CP006939">
    <property type="protein sequence ID" value="AHC15022.1"/>
    <property type="molecule type" value="Genomic_DNA"/>
</dbReference>
<dbReference type="STRING" id="1307761.L21SP2_1637"/>